<comment type="caution">
    <text evidence="1">The sequence shown here is derived from an EMBL/GenBank/DDBJ whole genome shotgun (WGS) entry which is preliminary data.</text>
</comment>
<organism evidence="1 2">
    <name type="scientific">Lepraria neglecta</name>
    <dbReference type="NCBI Taxonomy" id="209136"/>
    <lineage>
        <taxon>Eukaryota</taxon>
        <taxon>Fungi</taxon>
        <taxon>Dikarya</taxon>
        <taxon>Ascomycota</taxon>
        <taxon>Pezizomycotina</taxon>
        <taxon>Lecanoromycetes</taxon>
        <taxon>OSLEUM clade</taxon>
        <taxon>Lecanoromycetidae</taxon>
        <taxon>Lecanorales</taxon>
        <taxon>Lecanorineae</taxon>
        <taxon>Stereocaulaceae</taxon>
        <taxon>Lepraria</taxon>
    </lineage>
</organism>
<dbReference type="AlphaFoldDB" id="A0AAD9YZF9"/>
<reference evidence="1" key="1">
    <citation type="submission" date="2022-11" db="EMBL/GenBank/DDBJ databases">
        <title>Chromosomal genome sequence assembly and mating type (MAT) locus characterization of the leprose asexual lichenized fungus Lepraria neglecta (Nyl.) Erichsen.</title>
        <authorList>
            <person name="Allen J.L."/>
            <person name="Pfeffer B."/>
        </authorList>
    </citation>
    <scope>NUCLEOTIDE SEQUENCE</scope>
    <source>
        <strain evidence="1">Allen 5258</strain>
    </source>
</reference>
<evidence type="ECO:0000313" key="1">
    <source>
        <dbReference type="EMBL" id="KAK3168799.1"/>
    </source>
</evidence>
<dbReference type="EMBL" id="JASNWA010000010">
    <property type="protein sequence ID" value="KAK3168799.1"/>
    <property type="molecule type" value="Genomic_DNA"/>
</dbReference>
<gene>
    <name evidence="1" type="ORF">OEA41_005247</name>
</gene>
<accession>A0AAD9YZF9</accession>
<evidence type="ECO:0000313" key="2">
    <source>
        <dbReference type="Proteomes" id="UP001276659"/>
    </source>
</evidence>
<dbReference type="Proteomes" id="UP001276659">
    <property type="component" value="Unassembled WGS sequence"/>
</dbReference>
<name>A0AAD9YZF9_9LECA</name>
<proteinExistence type="predicted"/>
<keyword evidence="2" id="KW-1185">Reference proteome</keyword>
<sequence>MALSRGFQLSFELTNVFGGATRAVSATKALVNFARDLLKSGSDIVVEEDLADIFGRGRIESALEAQFKSDVLADTTITPLHPKCDIQLHAGPGPTVARALRGQDRRYLSTVIQLSFLAWMHDRIDLASSLVDWMSKRVQMGLPGANAYPGFEGVVGTLEACSSQTSSFAWSRFSQQVRSVLQRSLKEFQHHSSYGGRTVERLSTNILLTAMDYLYLVQSLPEDRKMVLNSQEGMIPLIVWAHHILGLTVVVHGSTELVEFGAGTSQVIIHLISDGDQKTQNGLEVLLLDRDMKVVLKSAPDETKTSAIAPHERHPLRGYGTEHLRRDFNTSVSTLDDNPIYQETTQLIIAFIIVKSSTLRRIAKPRQNEKPKDDLRCLESLERWRIFHAADLIFYDIPYDRAEIDSYIQLLKTPLLQEISLPNSLELYIKRRIDAQGIENAEDKKLNLAWIRRELELLMVELATLTLTFAHVSEIKDCYAIPLVFDINSLLKRSSIYEQLFDGDPITLEEATIFYHVVGLLVGSSFASKDHKNSFLISDFGWSIFLGCCEDSDPAKVRPELIHVRIGVPTNALTLERKSRVEDTPTSLSSLPDTTVLDRGEQYVPRCEMGVTSRTEYFTSRASKFLLSIRFEINHLYQTTSRNAETYTSYRKLHRSLWTTYATSHHKQCMHPRRPLLQAKLGFGVAAAKGYGWSQEGREQGSAKVVERVCICLVEGDQRARWLAVEDAAESWVRKTMVRGDECCENCALDAVAALPEKWILVL</sequence>
<protein>
    <submittedName>
        <fullName evidence="1">Uncharacterized protein</fullName>
    </submittedName>
</protein>